<name>A0A545U3F2_9GAMM</name>
<dbReference type="RefSeq" id="WP_142903081.1">
    <property type="nucleotide sequence ID" value="NZ_ML660089.1"/>
</dbReference>
<reference evidence="2 3" key="1">
    <citation type="submission" date="2019-06" db="EMBL/GenBank/DDBJ databases">
        <title>Whole genome sequence for Cellvibrionaceae sp. R142.</title>
        <authorList>
            <person name="Wang G."/>
        </authorList>
    </citation>
    <scope>NUCLEOTIDE SEQUENCE [LARGE SCALE GENOMIC DNA]</scope>
    <source>
        <strain evidence="2 3">R142</strain>
    </source>
</reference>
<evidence type="ECO:0000313" key="3">
    <source>
        <dbReference type="Proteomes" id="UP000319732"/>
    </source>
</evidence>
<keyword evidence="1" id="KW-0472">Membrane</keyword>
<proteinExistence type="predicted"/>
<comment type="caution">
    <text evidence="2">The sequence shown here is derived from an EMBL/GenBank/DDBJ whole genome shotgun (WGS) entry which is preliminary data.</text>
</comment>
<evidence type="ECO:0000313" key="2">
    <source>
        <dbReference type="EMBL" id="TQV84001.1"/>
    </source>
</evidence>
<protein>
    <recommendedName>
        <fullName evidence="4">DUF485 domain-containing protein</fullName>
    </recommendedName>
</protein>
<evidence type="ECO:0008006" key="4">
    <source>
        <dbReference type="Google" id="ProtNLM"/>
    </source>
</evidence>
<keyword evidence="1" id="KW-1133">Transmembrane helix</keyword>
<dbReference type="AlphaFoldDB" id="A0A545U3F2"/>
<organism evidence="2 3">
    <name type="scientific">Exilibacterium tricleocarpae</name>
    <dbReference type="NCBI Taxonomy" id="2591008"/>
    <lineage>
        <taxon>Bacteria</taxon>
        <taxon>Pseudomonadati</taxon>
        <taxon>Pseudomonadota</taxon>
        <taxon>Gammaproteobacteria</taxon>
        <taxon>Cellvibrionales</taxon>
        <taxon>Cellvibrionaceae</taxon>
        <taxon>Exilibacterium</taxon>
    </lineage>
</organism>
<feature type="transmembrane region" description="Helical" evidence="1">
    <location>
        <begin position="65"/>
        <end position="86"/>
    </location>
</feature>
<dbReference type="EMBL" id="VHSG01000006">
    <property type="protein sequence ID" value="TQV84001.1"/>
    <property type="molecule type" value="Genomic_DNA"/>
</dbReference>
<evidence type="ECO:0000256" key="1">
    <source>
        <dbReference type="SAM" id="Phobius"/>
    </source>
</evidence>
<accession>A0A545U3F2</accession>
<feature type="transmembrane region" description="Helical" evidence="1">
    <location>
        <begin position="26"/>
        <end position="45"/>
    </location>
</feature>
<sequence length="108" mass="11955">MPVTSPPLSPALAPVERQIIRRRLQLRFGFSAIVCVLYGGFALGYGPLRELFAKTVTATSPVVFALAYFVFLIVLFLLLEFIYLRLADKSTAIGRNTRADEAAAYADR</sequence>
<keyword evidence="1" id="KW-0812">Transmembrane</keyword>
<gene>
    <name evidence="2" type="ORF">FKG94_04865</name>
</gene>
<keyword evidence="3" id="KW-1185">Reference proteome</keyword>
<dbReference type="Proteomes" id="UP000319732">
    <property type="component" value="Unassembled WGS sequence"/>
</dbReference>